<reference evidence="4 5" key="1">
    <citation type="submission" date="2020-04" db="EMBL/GenBank/DDBJ databases">
        <title>Metagenomic profiling of ammonia- and methane-oxidizing microorganisms in a Dutch drinking water treatment plant.</title>
        <authorList>
            <person name="Poghosyan L."/>
            <person name="Leucker S."/>
        </authorList>
    </citation>
    <scope>NUCLEOTIDE SEQUENCE [LARGE SCALE GENOMIC DNA]</scope>
    <source>
        <strain evidence="4">S-RSF-IL-03</strain>
    </source>
</reference>
<evidence type="ECO:0000256" key="2">
    <source>
        <dbReference type="SAM" id="SignalP"/>
    </source>
</evidence>
<dbReference type="SUPFAM" id="SSF48452">
    <property type="entry name" value="TPR-like"/>
    <property type="match status" value="1"/>
</dbReference>
<gene>
    <name evidence="4" type="primary">bamD</name>
    <name evidence="4" type="ORF">HOP12_15680</name>
</gene>
<dbReference type="EMBL" id="JABFRW010000204">
    <property type="protein sequence ID" value="NOT35585.1"/>
    <property type="molecule type" value="Genomic_DNA"/>
</dbReference>
<dbReference type="AlphaFoldDB" id="A0A849STZ2"/>
<dbReference type="InterPro" id="IPR039565">
    <property type="entry name" value="BamD-like"/>
</dbReference>
<evidence type="ECO:0000313" key="4">
    <source>
        <dbReference type="EMBL" id="NOT35585.1"/>
    </source>
</evidence>
<evidence type="ECO:0000313" key="5">
    <source>
        <dbReference type="Proteomes" id="UP000580839"/>
    </source>
</evidence>
<sequence>MTARSGWIHAFALAAIVGLTGCAAHVLPTALTETDRIEAARKLIEQRRFLDATEYAKSALAASTGSARVDEMIYLLGAAYLGQKEYPLAQGEFERLVRDYSESDSAGAASFRLGEALEGQSRPRDFDQEFTRRAIAQWESYRRGYPGHWLNTEADRRILDGRGKLARKLVDAGDLYRRLKLWKPAIATYERAVQEFGETIPSADAEVGIAMCFAGEGRHPEAIAKLLELEQRFPGRPVAQRAATQRQRLQKKH</sequence>
<dbReference type="PROSITE" id="PS51257">
    <property type="entry name" value="PROKAR_LIPOPROTEIN"/>
    <property type="match status" value="1"/>
</dbReference>
<organism evidence="4 5">
    <name type="scientific">Eiseniibacteriota bacterium</name>
    <dbReference type="NCBI Taxonomy" id="2212470"/>
    <lineage>
        <taxon>Bacteria</taxon>
        <taxon>Candidatus Eiseniibacteriota</taxon>
    </lineage>
</organism>
<feature type="signal peptide" evidence="2">
    <location>
        <begin position="1"/>
        <end position="23"/>
    </location>
</feature>
<feature type="chain" id="PRO_5032321591" evidence="2">
    <location>
        <begin position="24"/>
        <end position="253"/>
    </location>
</feature>
<keyword evidence="1 2" id="KW-0732">Signal</keyword>
<proteinExistence type="predicted"/>
<dbReference type="Gene3D" id="1.25.40.10">
    <property type="entry name" value="Tetratricopeptide repeat domain"/>
    <property type="match status" value="1"/>
</dbReference>
<name>A0A849STZ2_UNCEI</name>
<feature type="domain" description="Outer membrane lipoprotein BamD-like" evidence="3">
    <location>
        <begin position="38"/>
        <end position="202"/>
    </location>
</feature>
<evidence type="ECO:0000259" key="3">
    <source>
        <dbReference type="Pfam" id="PF13525"/>
    </source>
</evidence>
<comment type="caution">
    <text evidence="4">The sequence shown here is derived from an EMBL/GenBank/DDBJ whole genome shotgun (WGS) entry which is preliminary data.</text>
</comment>
<evidence type="ECO:0000256" key="1">
    <source>
        <dbReference type="ARBA" id="ARBA00022729"/>
    </source>
</evidence>
<protein>
    <submittedName>
        <fullName evidence="4">Outer membrane protein assembly factor BamD</fullName>
    </submittedName>
</protein>
<dbReference type="Proteomes" id="UP000580839">
    <property type="component" value="Unassembled WGS sequence"/>
</dbReference>
<accession>A0A849STZ2</accession>
<dbReference type="InterPro" id="IPR011990">
    <property type="entry name" value="TPR-like_helical_dom_sf"/>
</dbReference>
<dbReference type="Pfam" id="PF13525">
    <property type="entry name" value="YfiO"/>
    <property type="match status" value="1"/>
</dbReference>